<dbReference type="AlphaFoldDB" id="A0A0V1IE22"/>
<dbReference type="Proteomes" id="UP000054805">
    <property type="component" value="Unassembled WGS sequence"/>
</dbReference>
<protein>
    <submittedName>
        <fullName evidence="1">Uncharacterized protein</fullName>
    </submittedName>
</protein>
<gene>
    <name evidence="1" type="ORF">T4B_4949</name>
    <name evidence="2" type="ORF">T4C_7022</name>
</gene>
<organism evidence="1 3">
    <name type="scientific">Trichinella pseudospiralis</name>
    <name type="common">Parasitic roundworm</name>
    <dbReference type="NCBI Taxonomy" id="6337"/>
    <lineage>
        <taxon>Eukaryota</taxon>
        <taxon>Metazoa</taxon>
        <taxon>Ecdysozoa</taxon>
        <taxon>Nematoda</taxon>
        <taxon>Enoplea</taxon>
        <taxon>Dorylaimia</taxon>
        <taxon>Trichinellida</taxon>
        <taxon>Trichinellidae</taxon>
        <taxon>Trichinella</taxon>
    </lineage>
</organism>
<comment type="caution">
    <text evidence="1">The sequence shown here is derived from an EMBL/GenBank/DDBJ whole genome shotgun (WGS) entry which is preliminary data.</text>
</comment>
<evidence type="ECO:0000313" key="1">
    <source>
        <dbReference type="EMBL" id="KRZ20341.1"/>
    </source>
</evidence>
<dbReference type="Proteomes" id="UP000054826">
    <property type="component" value="Unassembled WGS sequence"/>
</dbReference>
<keyword evidence="3" id="KW-1185">Reference proteome</keyword>
<proteinExistence type="predicted"/>
<evidence type="ECO:0000313" key="3">
    <source>
        <dbReference type="Proteomes" id="UP000054805"/>
    </source>
</evidence>
<dbReference type="EMBL" id="JYDV01000055">
    <property type="protein sequence ID" value="KRZ37708.1"/>
    <property type="molecule type" value="Genomic_DNA"/>
</dbReference>
<sequence>MALPSIPMLMPTKPMIQPIFGRLTLLTQFSMFPAEQANFSAQIAGYVKQKKKKKKKEKSTPRSIVVSSLAARTNKNTHYRPAVISGKKVGQVLTGQVLNGAVSTRPY</sequence>
<dbReference type="EMBL" id="JYDS01000243">
    <property type="protein sequence ID" value="KRZ20341.1"/>
    <property type="molecule type" value="Genomic_DNA"/>
</dbReference>
<evidence type="ECO:0000313" key="4">
    <source>
        <dbReference type="Proteomes" id="UP000054826"/>
    </source>
</evidence>
<accession>A0A0V1IE22</accession>
<name>A0A0V1IE22_TRIPS</name>
<evidence type="ECO:0000313" key="2">
    <source>
        <dbReference type="EMBL" id="KRZ37708.1"/>
    </source>
</evidence>
<reference evidence="3 4" key="1">
    <citation type="submission" date="2015-01" db="EMBL/GenBank/DDBJ databases">
        <title>Evolution of Trichinella species and genotypes.</title>
        <authorList>
            <person name="Korhonen P.K."/>
            <person name="Edoardo P."/>
            <person name="Giuseppe L.R."/>
            <person name="Gasser R.B."/>
        </authorList>
    </citation>
    <scope>NUCLEOTIDE SEQUENCE [LARGE SCALE GENOMIC DNA]</scope>
    <source>
        <strain evidence="2">ISS176</strain>
        <strain evidence="1">ISS588</strain>
    </source>
</reference>